<dbReference type="Gene3D" id="3.10.450.50">
    <property type="match status" value="1"/>
</dbReference>
<dbReference type="EMBL" id="CP059735">
    <property type="protein sequence ID" value="WDD99053.1"/>
    <property type="molecule type" value="Genomic_DNA"/>
</dbReference>
<keyword evidence="4" id="KW-1185">Reference proteome</keyword>
<reference evidence="3 4" key="1">
    <citation type="journal article" date="2015" name="Genome Announc.">
        <title>Draft Genome Sequences of Marine Isolates of Thalassomonas viridans and Thalassomonas actiniarum.</title>
        <authorList>
            <person name="Olonade I."/>
            <person name="van Zyl L.J."/>
            <person name="Trindade M."/>
        </authorList>
    </citation>
    <scope>NUCLEOTIDE SEQUENCE [LARGE SCALE GENOMIC DNA]</scope>
    <source>
        <strain evidence="3 4">A5K-106</strain>
    </source>
</reference>
<dbReference type="SUPFAM" id="SSF54427">
    <property type="entry name" value="NTF2-like"/>
    <property type="match status" value="1"/>
</dbReference>
<evidence type="ECO:0000313" key="4">
    <source>
        <dbReference type="Proteomes" id="UP000032568"/>
    </source>
</evidence>
<evidence type="ECO:0000259" key="2">
    <source>
        <dbReference type="Pfam" id="PF14534"/>
    </source>
</evidence>
<organism evidence="3 4">
    <name type="scientific">Thalassomonas actiniarum</name>
    <dbReference type="NCBI Taxonomy" id="485447"/>
    <lineage>
        <taxon>Bacteria</taxon>
        <taxon>Pseudomonadati</taxon>
        <taxon>Pseudomonadota</taxon>
        <taxon>Gammaproteobacteria</taxon>
        <taxon>Alteromonadales</taxon>
        <taxon>Colwelliaceae</taxon>
        <taxon>Thalassomonas</taxon>
    </lineage>
</organism>
<protein>
    <submittedName>
        <fullName evidence="3">Nuclear transport factor 2 family protein</fullName>
    </submittedName>
</protein>
<name>A0AAF0C3K4_9GAMM</name>
<reference evidence="3 4" key="2">
    <citation type="journal article" date="2022" name="Mar. Drugs">
        <title>Bioassay-Guided Fractionation Leads to the Detection of Cholic Acid Generated by the Rare Thalassomonas sp.</title>
        <authorList>
            <person name="Pheiffer F."/>
            <person name="Schneider Y.K."/>
            <person name="Hansen E.H."/>
            <person name="Andersen J.H."/>
            <person name="Isaksson J."/>
            <person name="Busche T."/>
            <person name="R C."/>
            <person name="Kalinowski J."/>
            <person name="Zyl L.V."/>
            <person name="Trindade M."/>
        </authorList>
    </citation>
    <scope>NUCLEOTIDE SEQUENCE [LARGE SCALE GENOMIC DNA]</scope>
    <source>
        <strain evidence="3 4">A5K-106</strain>
    </source>
</reference>
<keyword evidence="1" id="KW-0732">Signal</keyword>
<dbReference type="InterPro" id="IPR032710">
    <property type="entry name" value="NTF2-like_dom_sf"/>
</dbReference>
<dbReference type="RefSeq" id="WP_201777822.1">
    <property type="nucleotide sequence ID" value="NZ_CP059735.1"/>
</dbReference>
<dbReference type="Pfam" id="PF14534">
    <property type="entry name" value="DUF4440"/>
    <property type="match status" value="1"/>
</dbReference>
<evidence type="ECO:0000313" key="3">
    <source>
        <dbReference type="EMBL" id="WDD99053.1"/>
    </source>
</evidence>
<feature type="signal peptide" evidence="1">
    <location>
        <begin position="1"/>
        <end position="26"/>
    </location>
</feature>
<evidence type="ECO:0000256" key="1">
    <source>
        <dbReference type="SAM" id="SignalP"/>
    </source>
</evidence>
<proteinExistence type="predicted"/>
<accession>A0AAF0C3K4</accession>
<dbReference type="KEGG" id="tact:SG35_028200"/>
<dbReference type="AlphaFoldDB" id="A0AAF0C3K4"/>
<gene>
    <name evidence="3" type="ORF">SG35_028200</name>
</gene>
<feature type="domain" description="DUF4440" evidence="2">
    <location>
        <begin position="48"/>
        <end position="156"/>
    </location>
</feature>
<dbReference type="Proteomes" id="UP000032568">
    <property type="component" value="Chromosome"/>
</dbReference>
<dbReference type="InterPro" id="IPR027843">
    <property type="entry name" value="DUF4440"/>
</dbReference>
<sequence length="163" mass="18249">MNKLTKKFSLLLLFVSTLLMQTSVFAHGKEHHNNKPALFSGLGSEAAKVVKTFHRALQTGDEQTARDLLADDVLIFEGGRVERSAQQYASHHMKADIQYLKSLQIKPLEHQVQISGDTAVSMYRGQITGSYNSKAVDRQSMETLVLKKHKGGSWKITKIHWSG</sequence>
<feature type="chain" id="PRO_5042209323" evidence="1">
    <location>
        <begin position="27"/>
        <end position="163"/>
    </location>
</feature>